<dbReference type="OrthoDB" id="5618688at2"/>
<feature type="domain" description="CHAT" evidence="1">
    <location>
        <begin position="100"/>
        <end position="328"/>
    </location>
</feature>
<reference evidence="2 3" key="1">
    <citation type="submission" date="2007-06" db="EMBL/GenBank/DDBJ databases">
        <authorList>
            <person name="Shimkets L."/>
            <person name="Ferriera S."/>
            <person name="Johnson J."/>
            <person name="Kravitz S."/>
            <person name="Beeson K."/>
            <person name="Sutton G."/>
            <person name="Rogers Y.-H."/>
            <person name="Friedman R."/>
            <person name="Frazier M."/>
            <person name="Venter J.C."/>
        </authorList>
    </citation>
    <scope>NUCLEOTIDE SEQUENCE [LARGE SCALE GENOMIC DNA]</scope>
    <source>
        <strain evidence="2 3">SIR-1</strain>
    </source>
</reference>
<accession>A6G7Z5</accession>
<gene>
    <name evidence="2" type="ORF">PPSIR1_19149</name>
</gene>
<protein>
    <recommendedName>
        <fullName evidence="1">CHAT domain-containing protein</fullName>
    </recommendedName>
</protein>
<sequence>MSLARLVYDGANLRLFGPHGRDTAIPFDGERLEELCEYTTRYERATKRKDAAALVELGQALTQWLDGGGRAWSAIVDEAVAPLGFEISVPRRKRSDGRRALLMAPWEILADDVGHLALLPDVGLMVWRRLGVVSETTNAPPDVALSVLFMAADPTGQVRLDYEREEQAILSATKSLHLDLFVEETGTAREFGERLSRLQTPEQSVSVVHLSCHGLLGEEPALLLESTEGNPERCTARDLMQAAPELKRVPLAFVSACLTAQAGAGDVTSLAESLVSQGLAAGLGWAGSVYDSEATTFASKLYQRLAQGGRLEEAVGFARVELCKVRREAGKESAHWHLARLLLGAEGGVYWPEQMHRDGCGA</sequence>
<evidence type="ECO:0000313" key="3">
    <source>
        <dbReference type="Proteomes" id="UP000005801"/>
    </source>
</evidence>
<dbReference type="InterPro" id="IPR024983">
    <property type="entry name" value="CHAT_dom"/>
</dbReference>
<evidence type="ECO:0000313" key="2">
    <source>
        <dbReference type="EMBL" id="EDM77957.1"/>
    </source>
</evidence>
<dbReference type="Proteomes" id="UP000005801">
    <property type="component" value="Unassembled WGS sequence"/>
</dbReference>
<name>A6G7Z5_9BACT</name>
<keyword evidence="3" id="KW-1185">Reference proteome</keyword>
<dbReference type="EMBL" id="ABCS01000037">
    <property type="protein sequence ID" value="EDM77957.1"/>
    <property type="molecule type" value="Genomic_DNA"/>
</dbReference>
<dbReference type="STRING" id="391625.PPSIR1_19149"/>
<dbReference type="AlphaFoldDB" id="A6G7Z5"/>
<organism evidence="2 3">
    <name type="scientific">Plesiocystis pacifica SIR-1</name>
    <dbReference type="NCBI Taxonomy" id="391625"/>
    <lineage>
        <taxon>Bacteria</taxon>
        <taxon>Pseudomonadati</taxon>
        <taxon>Myxococcota</taxon>
        <taxon>Polyangia</taxon>
        <taxon>Nannocystales</taxon>
        <taxon>Nannocystaceae</taxon>
        <taxon>Plesiocystis</taxon>
    </lineage>
</organism>
<dbReference type="eggNOG" id="COG4995">
    <property type="taxonomic scope" value="Bacteria"/>
</dbReference>
<dbReference type="Pfam" id="PF12770">
    <property type="entry name" value="CHAT"/>
    <property type="match status" value="1"/>
</dbReference>
<comment type="caution">
    <text evidence="2">The sequence shown here is derived from an EMBL/GenBank/DDBJ whole genome shotgun (WGS) entry which is preliminary data.</text>
</comment>
<evidence type="ECO:0000259" key="1">
    <source>
        <dbReference type="Pfam" id="PF12770"/>
    </source>
</evidence>
<dbReference type="RefSeq" id="WP_006972840.1">
    <property type="nucleotide sequence ID" value="NZ_ABCS01000037.1"/>
</dbReference>
<proteinExistence type="predicted"/>